<dbReference type="EMBL" id="JAMKOV010000044">
    <property type="protein sequence ID" value="KAI8035176.1"/>
    <property type="molecule type" value="Genomic_DNA"/>
</dbReference>
<evidence type="ECO:0000256" key="1">
    <source>
        <dbReference type="SAM" id="Phobius"/>
    </source>
</evidence>
<comment type="caution">
    <text evidence="2">The sequence shown here is derived from an EMBL/GenBank/DDBJ whole genome shotgun (WGS) entry which is preliminary data.</text>
</comment>
<keyword evidence="1" id="KW-0812">Transmembrane</keyword>
<keyword evidence="1" id="KW-0472">Membrane</keyword>
<accession>A0A9P9YE20</accession>
<evidence type="ECO:0000313" key="2">
    <source>
        <dbReference type="EMBL" id="KAI8035176.1"/>
    </source>
</evidence>
<dbReference type="Proteomes" id="UP001059596">
    <property type="component" value="Unassembled WGS sequence"/>
</dbReference>
<dbReference type="AlphaFoldDB" id="A0A9P9YE20"/>
<sequence length="97" mass="10552">MSPTNTGALAAAYMCVCLYVNVCLYNRKGEEKHWTKIVRSGSKAHTLAPAEVKEEEAQAAAMTMTTTNVTTKGAGVGAATTTTKTVQRRRRFLWANK</sequence>
<keyword evidence="3" id="KW-1185">Reference proteome</keyword>
<organism evidence="2 3">
    <name type="scientific">Drosophila gunungcola</name>
    <name type="common">fruit fly</name>
    <dbReference type="NCBI Taxonomy" id="103775"/>
    <lineage>
        <taxon>Eukaryota</taxon>
        <taxon>Metazoa</taxon>
        <taxon>Ecdysozoa</taxon>
        <taxon>Arthropoda</taxon>
        <taxon>Hexapoda</taxon>
        <taxon>Insecta</taxon>
        <taxon>Pterygota</taxon>
        <taxon>Neoptera</taxon>
        <taxon>Endopterygota</taxon>
        <taxon>Diptera</taxon>
        <taxon>Brachycera</taxon>
        <taxon>Muscomorpha</taxon>
        <taxon>Ephydroidea</taxon>
        <taxon>Drosophilidae</taxon>
        <taxon>Drosophila</taxon>
        <taxon>Sophophora</taxon>
    </lineage>
</organism>
<feature type="non-terminal residue" evidence="2">
    <location>
        <position position="1"/>
    </location>
</feature>
<proteinExistence type="predicted"/>
<protein>
    <submittedName>
        <fullName evidence="2">Uncharacterized protein</fullName>
    </submittedName>
</protein>
<feature type="transmembrane region" description="Helical" evidence="1">
    <location>
        <begin position="6"/>
        <end position="26"/>
    </location>
</feature>
<name>A0A9P9YE20_9MUSC</name>
<reference evidence="2" key="1">
    <citation type="journal article" date="2023" name="Genome Biol. Evol.">
        <title>Long-read-based Genome Assembly of Drosophila gunungcola Reveals Fewer Chemosensory Genes in Flower-breeding Species.</title>
        <authorList>
            <person name="Negi A."/>
            <person name="Liao B.Y."/>
            <person name="Yeh S.D."/>
        </authorList>
    </citation>
    <scope>NUCLEOTIDE SEQUENCE</scope>
    <source>
        <strain evidence="2">Sukarami</strain>
    </source>
</reference>
<keyword evidence="1" id="KW-1133">Transmembrane helix</keyword>
<gene>
    <name evidence="2" type="ORF">M5D96_011987</name>
</gene>
<evidence type="ECO:0000313" key="3">
    <source>
        <dbReference type="Proteomes" id="UP001059596"/>
    </source>
</evidence>